<dbReference type="AlphaFoldDB" id="A0AA35PQB3"/>
<organism evidence="13 14">
    <name type="scientific">Podarcis lilfordi</name>
    <name type="common">Lilford's wall lizard</name>
    <dbReference type="NCBI Taxonomy" id="74358"/>
    <lineage>
        <taxon>Eukaryota</taxon>
        <taxon>Metazoa</taxon>
        <taxon>Chordata</taxon>
        <taxon>Craniata</taxon>
        <taxon>Vertebrata</taxon>
        <taxon>Euteleostomi</taxon>
        <taxon>Lepidosauria</taxon>
        <taxon>Squamata</taxon>
        <taxon>Bifurcata</taxon>
        <taxon>Unidentata</taxon>
        <taxon>Episquamata</taxon>
        <taxon>Laterata</taxon>
        <taxon>Lacertibaenia</taxon>
        <taxon>Lacertidae</taxon>
        <taxon>Podarcis</taxon>
    </lineage>
</organism>
<dbReference type="InterPro" id="IPR013320">
    <property type="entry name" value="ConA-like_dom_sf"/>
</dbReference>
<dbReference type="EMBL" id="OX395143">
    <property type="protein sequence ID" value="CAI5797426.1"/>
    <property type="molecule type" value="Genomic_DNA"/>
</dbReference>
<dbReference type="InterPro" id="IPR043136">
    <property type="entry name" value="B30.2/SPRY_sf"/>
</dbReference>
<dbReference type="PROSITE" id="PS50119">
    <property type="entry name" value="ZF_BBOX"/>
    <property type="match status" value="1"/>
</dbReference>
<dbReference type="PRINTS" id="PR01407">
    <property type="entry name" value="BUTYPHLNCDUF"/>
</dbReference>
<evidence type="ECO:0000256" key="7">
    <source>
        <dbReference type="PROSITE-ProRule" id="PRU00024"/>
    </source>
</evidence>
<dbReference type="InterPro" id="IPR013087">
    <property type="entry name" value="Znf_C2H2_type"/>
</dbReference>
<dbReference type="PROSITE" id="PS50089">
    <property type="entry name" value="ZF_RING_2"/>
    <property type="match status" value="2"/>
</dbReference>
<dbReference type="SMART" id="SM00589">
    <property type="entry name" value="PRY"/>
    <property type="match status" value="1"/>
</dbReference>
<dbReference type="PANTHER" id="PTHR24103">
    <property type="entry name" value="E3 UBIQUITIN-PROTEIN LIGASE TRIM"/>
    <property type="match status" value="1"/>
</dbReference>
<dbReference type="SMART" id="SM00336">
    <property type="entry name" value="BBOX"/>
    <property type="match status" value="1"/>
</dbReference>
<feature type="domain" description="B30.2/SPRY" evidence="12">
    <location>
        <begin position="293"/>
        <end position="499"/>
    </location>
</feature>
<dbReference type="Proteomes" id="UP001178461">
    <property type="component" value="Chromosome 16"/>
</dbReference>
<feature type="domain" description="RING-type" evidence="9">
    <location>
        <begin position="36"/>
        <end position="76"/>
    </location>
</feature>
<keyword evidence="4 7" id="KW-0863">Zinc-finger</keyword>
<accession>A0AA35PQB3</accession>
<keyword evidence="5" id="KW-0862">Zinc</keyword>
<evidence type="ECO:0000256" key="8">
    <source>
        <dbReference type="SAM" id="MobiDB-lite"/>
    </source>
</evidence>
<dbReference type="Gene3D" id="3.30.40.10">
    <property type="entry name" value="Zinc/RING finger domain, C3HC4 (zinc finger)"/>
    <property type="match status" value="2"/>
</dbReference>
<proteinExistence type="inferred from homology"/>
<feature type="region of interest" description="Disordered" evidence="8">
    <location>
        <begin position="92"/>
        <end position="112"/>
    </location>
</feature>
<protein>
    <submittedName>
        <fullName evidence="13">E3 ubiquitin-protein ligase TRIM39-like</fullName>
    </submittedName>
</protein>
<dbReference type="InterPro" id="IPR001870">
    <property type="entry name" value="B30.2/SPRY"/>
</dbReference>
<dbReference type="SMART" id="SM00184">
    <property type="entry name" value="RING"/>
    <property type="match status" value="2"/>
</dbReference>
<dbReference type="PROSITE" id="PS00028">
    <property type="entry name" value="ZINC_FINGER_C2H2_1"/>
    <property type="match status" value="1"/>
</dbReference>
<comment type="function">
    <text evidence="6">Neurotoxin that produces dose-dependent hypolocomotion and hyperalgesia in mice. May directly act on the central nervous system, as it is 6500-fold more potent when administered intracerebroventricularly than intraperitoneal.</text>
</comment>
<comment type="similarity">
    <text evidence="1">Belongs to the ohanin/vespryn family.</text>
</comment>
<evidence type="ECO:0000259" key="12">
    <source>
        <dbReference type="PROSITE" id="PS50188"/>
    </source>
</evidence>
<dbReference type="Pfam" id="PF15227">
    <property type="entry name" value="zf-C3HC4_4"/>
    <property type="match status" value="2"/>
</dbReference>
<evidence type="ECO:0000256" key="1">
    <source>
        <dbReference type="ARBA" id="ARBA00009651"/>
    </source>
</evidence>
<dbReference type="SUPFAM" id="SSF49899">
    <property type="entry name" value="Concanavalin A-like lectins/glucanases"/>
    <property type="match status" value="1"/>
</dbReference>
<dbReference type="InterPro" id="IPR017907">
    <property type="entry name" value="Znf_RING_CS"/>
</dbReference>
<dbReference type="InterPro" id="IPR050143">
    <property type="entry name" value="TRIM/RBCC"/>
</dbReference>
<feature type="domain" description="C2H2-type" evidence="11">
    <location>
        <begin position="71"/>
        <end position="99"/>
    </location>
</feature>
<dbReference type="InterPro" id="IPR006574">
    <property type="entry name" value="PRY"/>
</dbReference>
<dbReference type="Pfam" id="PF00643">
    <property type="entry name" value="zf-B_box"/>
    <property type="match status" value="1"/>
</dbReference>
<dbReference type="InterPro" id="IPR003877">
    <property type="entry name" value="SPRY_dom"/>
</dbReference>
<reference evidence="13" key="1">
    <citation type="submission" date="2022-12" db="EMBL/GenBank/DDBJ databases">
        <authorList>
            <person name="Alioto T."/>
            <person name="Alioto T."/>
            <person name="Gomez Garrido J."/>
        </authorList>
    </citation>
    <scope>NUCLEOTIDE SEQUENCE</scope>
</reference>
<feature type="domain" description="RING-type" evidence="9">
    <location>
        <begin position="156"/>
        <end position="199"/>
    </location>
</feature>
<feature type="domain" description="B box-type" evidence="10">
    <location>
        <begin position="223"/>
        <end position="264"/>
    </location>
</feature>
<keyword evidence="2" id="KW-0800">Toxin</keyword>
<name>A0AA35PQB3_9SAUR</name>
<dbReference type="Pfam" id="PF13765">
    <property type="entry name" value="PRY"/>
    <property type="match status" value="1"/>
</dbReference>
<dbReference type="Gene3D" id="3.30.160.60">
    <property type="entry name" value="Classic Zinc Finger"/>
    <property type="match status" value="1"/>
</dbReference>
<evidence type="ECO:0000256" key="3">
    <source>
        <dbReference type="ARBA" id="ARBA00022723"/>
    </source>
</evidence>
<evidence type="ECO:0000313" key="14">
    <source>
        <dbReference type="Proteomes" id="UP001178461"/>
    </source>
</evidence>
<sequence>MASCRKLYSSVYFRLQAVFEGNMAAGGTLDQEEMTCPVCHQPFLDPVITDCGHSFCLACLILYWSDSDAAGSCPQCGKPFKEGSYRRNHELARHAGESTKSKEGEDAKSKTGMCDKPEELLESCEGDDRMVRKKKGTMIPKGTSTLLVVMEEDIKCPICIDYLTDLVTLDCGHNFCKACINHYCEIWKEIGPLECPICQTKIQKGNYRPNWLLTSIVENCKRCKGALCDRHKEKLLLFCKEDRELLCSKCEHSPQHSQHSVVLLEHIEQGIRRNLNRSKDEEEVGHELVNHPNSCSPEKIALIKITGKWEGSIILDPSTAYPYLIVSDDLKSVRWGDRKQDVPTSLERFHFDPCVLGCERFDSGKHWWEVEVGMEVEEEEAEWAVGVVRKSFQRNAESSLSTYCGIWTVGKERNSGHGSLSDSLPPCCLWAFTSPKWTILRLELLPRKIKVSLDYEKGVVEFFDADLDKPIFKFCSALFNREMVIPYLRVGRGVTLKCS</sequence>
<dbReference type="InterPro" id="IPR000315">
    <property type="entry name" value="Znf_B-box"/>
</dbReference>
<keyword evidence="3" id="KW-0479">Metal-binding</keyword>
<dbReference type="SUPFAM" id="SSF57845">
    <property type="entry name" value="B-box zinc-binding domain"/>
    <property type="match status" value="1"/>
</dbReference>
<keyword evidence="14" id="KW-1185">Reference proteome</keyword>
<dbReference type="PROSITE" id="PS00518">
    <property type="entry name" value="ZF_RING_1"/>
    <property type="match status" value="2"/>
</dbReference>
<dbReference type="InterPro" id="IPR003879">
    <property type="entry name" value="Butyrophylin_SPRY"/>
</dbReference>
<evidence type="ECO:0000259" key="11">
    <source>
        <dbReference type="PROSITE" id="PS50157"/>
    </source>
</evidence>
<dbReference type="PROSITE" id="PS50188">
    <property type="entry name" value="B302_SPRY"/>
    <property type="match status" value="1"/>
</dbReference>
<dbReference type="PROSITE" id="PS50157">
    <property type="entry name" value="ZINC_FINGER_C2H2_2"/>
    <property type="match status" value="1"/>
</dbReference>
<evidence type="ECO:0000256" key="5">
    <source>
        <dbReference type="ARBA" id="ARBA00022833"/>
    </source>
</evidence>
<evidence type="ECO:0000259" key="9">
    <source>
        <dbReference type="PROSITE" id="PS50089"/>
    </source>
</evidence>
<dbReference type="SUPFAM" id="SSF57850">
    <property type="entry name" value="RING/U-box"/>
    <property type="match status" value="2"/>
</dbReference>
<gene>
    <name evidence="13" type="ORF">PODLI_1B032398</name>
</gene>
<dbReference type="InterPro" id="IPR001841">
    <property type="entry name" value="Znf_RING"/>
</dbReference>
<dbReference type="GO" id="GO:0008270">
    <property type="term" value="F:zinc ion binding"/>
    <property type="evidence" value="ECO:0007669"/>
    <property type="project" value="UniProtKB-KW"/>
</dbReference>
<evidence type="ECO:0000256" key="2">
    <source>
        <dbReference type="ARBA" id="ARBA00022699"/>
    </source>
</evidence>
<evidence type="ECO:0000256" key="6">
    <source>
        <dbReference type="ARBA" id="ARBA00034460"/>
    </source>
</evidence>
<evidence type="ECO:0000259" key="10">
    <source>
        <dbReference type="PROSITE" id="PS50119"/>
    </source>
</evidence>
<dbReference type="InterPro" id="IPR013083">
    <property type="entry name" value="Znf_RING/FYVE/PHD"/>
</dbReference>
<dbReference type="Gene3D" id="2.60.120.920">
    <property type="match status" value="1"/>
</dbReference>
<evidence type="ECO:0000313" key="13">
    <source>
        <dbReference type="EMBL" id="CAI5797426.1"/>
    </source>
</evidence>
<evidence type="ECO:0000256" key="4">
    <source>
        <dbReference type="ARBA" id="ARBA00022771"/>
    </source>
</evidence>
<dbReference type="Pfam" id="PF00622">
    <property type="entry name" value="SPRY"/>
    <property type="match status" value="1"/>
</dbReference>
<keyword evidence="2" id="KW-0528">Neurotoxin</keyword>